<evidence type="ECO:0000256" key="3">
    <source>
        <dbReference type="ARBA" id="ARBA00008281"/>
    </source>
</evidence>
<protein>
    <recommendedName>
        <fullName evidence="10">Flagellar protein FliL</fullName>
    </recommendedName>
</protein>
<dbReference type="EMBL" id="BSDO01000001">
    <property type="protein sequence ID" value="GLI20433.1"/>
    <property type="molecule type" value="Genomic_DNA"/>
</dbReference>
<dbReference type="InterPro" id="IPR005503">
    <property type="entry name" value="FliL"/>
</dbReference>
<dbReference type="GeneID" id="95760899"/>
<keyword evidence="9 10" id="KW-0472">Membrane</keyword>
<dbReference type="AlphaFoldDB" id="A0A9W6FK10"/>
<dbReference type="GO" id="GO:0009425">
    <property type="term" value="C:bacterial-type flagellum basal body"/>
    <property type="evidence" value="ECO:0007669"/>
    <property type="project" value="InterPro"/>
</dbReference>
<comment type="caution">
    <text evidence="11">The sequence shown here is derived from an EMBL/GenBank/DDBJ whole genome shotgun (WGS) entry which is preliminary data.</text>
</comment>
<keyword evidence="14" id="KW-1185">Reference proteome</keyword>
<dbReference type="Proteomes" id="UP001144397">
    <property type="component" value="Unassembled WGS sequence"/>
</dbReference>
<comment type="subcellular location">
    <subcellularLocation>
        <location evidence="10">Cell inner membrane</location>
    </subcellularLocation>
    <subcellularLocation>
        <location evidence="2">Cell membrane</location>
        <topology evidence="2">Single-pass membrane protein</topology>
    </subcellularLocation>
</comment>
<dbReference type="RefSeq" id="WP_169124865.1">
    <property type="nucleotide sequence ID" value="NZ_BSDO01000001.1"/>
</dbReference>
<keyword evidence="11" id="KW-0282">Flagellum</keyword>
<sequence length="169" mass="17723">MATAAPAKALAPNGAPEKKPGLLMPLLIVTLLALAAGAGLGLQLAGTVEQAVTKKVATEPEKKPAPPLRHSGDLALKDLKPVVVNLAAPSSTFIRVEAAIVFKNGALVNPDVTAAELREDIMAYMRTLALSQLEGPSALQHLREDLNERARARSDGKVDELILSTLVVQ</sequence>
<dbReference type="EMBL" id="JAVDPY010000003">
    <property type="protein sequence ID" value="MDR6333813.1"/>
    <property type="molecule type" value="Genomic_DNA"/>
</dbReference>
<keyword evidence="4" id="KW-1003">Cell membrane</keyword>
<reference evidence="12 14" key="2">
    <citation type="submission" date="2023-07" db="EMBL/GenBank/DDBJ databases">
        <title>Genomic Encyclopedia of Type Strains, Phase IV (KMG-IV): sequencing the most valuable type-strain genomes for metagenomic binning, comparative biology and taxonomic classification.</title>
        <authorList>
            <person name="Goeker M."/>
        </authorList>
    </citation>
    <scope>NUCLEOTIDE SEQUENCE [LARGE SCALE GENOMIC DNA]</scope>
    <source>
        <strain evidence="12 14">DSM 338</strain>
    </source>
</reference>
<keyword evidence="11" id="KW-0966">Cell projection</keyword>
<organism evidence="11 13">
    <name type="scientific">Xanthobacter flavus</name>
    <dbReference type="NCBI Taxonomy" id="281"/>
    <lineage>
        <taxon>Bacteria</taxon>
        <taxon>Pseudomonadati</taxon>
        <taxon>Pseudomonadota</taxon>
        <taxon>Alphaproteobacteria</taxon>
        <taxon>Hyphomicrobiales</taxon>
        <taxon>Xanthobacteraceae</taxon>
        <taxon>Xanthobacter</taxon>
    </lineage>
</organism>
<proteinExistence type="inferred from homology"/>
<comment type="similarity">
    <text evidence="3 10">Belongs to the FliL family.</text>
</comment>
<dbReference type="Proteomes" id="UP001245370">
    <property type="component" value="Unassembled WGS sequence"/>
</dbReference>
<evidence type="ECO:0000313" key="12">
    <source>
        <dbReference type="EMBL" id="MDR6333813.1"/>
    </source>
</evidence>
<evidence type="ECO:0000256" key="6">
    <source>
        <dbReference type="ARBA" id="ARBA00022692"/>
    </source>
</evidence>
<keyword evidence="6 10" id="KW-0812">Transmembrane</keyword>
<evidence type="ECO:0000256" key="10">
    <source>
        <dbReference type="RuleBase" id="RU364125"/>
    </source>
</evidence>
<keyword evidence="8 10" id="KW-1133">Transmembrane helix</keyword>
<dbReference type="GO" id="GO:0006935">
    <property type="term" value="P:chemotaxis"/>
    <property type="evidence" value="ECO:0007669"/>
    <property type="project" value="UniProtKB-KW"/>
</dbReference>
<evidence type="ECO:0000256" key="4">
    <source>
        <dbReference type="ARBA" id="ARBA00022475"/>
    </source>
</evidence>
<keyword evidence="7 10" id="KW-0283">Flagellar rotation</keyword>
<evidence type="ECO:0000313" key="11">
    <source>
        <dbReference type="EMBL" id="GLI20433.1"/>
    </source>
</evidence>
<name>A0A9W6FK10_XANFL</name>
<feature type="transmembrane region" description="Helical" evidence="10">
    <location>
        <begin position="22"/>
        <end position="45"/>
    </location>
</feature>
<evidence type="ECO:0000256" key="2">
    <source>
        <dbReference type="ARBA" id="ARBA00004162"/>
    </source>
</evidence>
<keyword evidence="5 10" id="KW-0145">Chemotaxis</keyword>
<evidence type="ECO:0000256" key="1">
    <source>
        <dbReference type="ARBA" id="ARBA00002254"/>
    </source>
</evidence>
<evidence type="ECO:0000313" key="14">
    <source>
        <dbReference type="Proteomes" id="UP001245370"/>
    </source>
</evidence>
<evidence type="ECO:0000256" key="5">
    <source>
        <dbReference type="ARBA" id="ARBA00022500"/>
    </source>
</evidence>
<comment type="function">
    <text evidence="1 10">Controls the rotational direction of flagella during chemotaxis.</text>
</comment>
<dbReference type="GO" id="GO:0071973">
    <property type="term" value="P:bacterial-type flagellum-dependent cell motility"/>
    <property type="evidence" value="ECO:0007669"/>
    <property type="project" value="InterPro"/>
</dbReference>
<keyword evidence="10" id="KW-0997">Cell inner membrane</keyword>
<evidence type="ECO:0000256" key="9">
    <source>
        <dbReference type="ARBA" id="ARBA00023136"/>
    </source>
</evidence>
<dbReference type="Pfam" id="PF03748">
    <property type="entry name" value="FliL"/>
    <property type="match status" value="1"/>
</dbReference>
<reference evidence="11" key="1">
    <citation type="submission" date="2022-12" db="EMBL/GenBank/DDBJ databases">
        <title>Reference genome sequencing for broad-spectrum identification of bacterial and archaeal isolates by mass spectrometry.</title>
        <authorList>
            <person name="Sekiguchi Y."/>
            <person name="Tourlousse D.M."/>
        </authorList>
    </citation>
    <scope>NUCLEOTIDE SEQUENCE</scope>
    <source>
        <strain evidence="11">301</strain>
    </source>
</reference>
<accession>A0A9W6FK10</accession>
<evidence type="ECO:0000313" key="13">
    <source>
        <dbReference type="Proteomes" id="UP001144397"/>
    </source>
</evidence>
<dbReference type="GO" id="GO:0005886">
    <property type="term" value="C:plasma membrane"/>
    <property type="evidence" value="ECO:0007669"/>
    <property type="project" value="UniProtKB-SubCell"/>
</dbReference>
<evidence type="ECO:0000256" key="7">
    <source>
        <dbReference type="ARBA" id="ARBA00022779"/>
    </source>
</evidence>
<evidence type="ECO:0000256" key="8">
    <source>
        <dbReference type="ARBA" id="ARBA00022989"/>
    </source>
</evidence>
<gene>
    <name evidence="11" type="primary">fliL</name>
    <name evidence="12" type="ORF">GGQ86_002283</name>
    <name evidence="11" type="ORF">XFLAVUS301_01070</name>
</gene>
<keyword evidence="11" id="KW-0969">Cilium</keyword>